<reference evidence="2" key="1">
    <citation type="journal article" date="2022" name="Int. J. Mol. Sci.">
        <title>Draft Genome of Tanacetum Coccineum: Genomic Comparison of Closely Related Tanacetum-Family Plants.</title>
        <authorList>
            <person name="Yamashiro T."/>
            <person name="Shiraishi A."/>
            <person name="Nakayama K."/>
            <person name="Satake H."/>
        </authorList>
    </citation>
    <scope>NUCLEOTIDE SEQUENCE</scope>
</reference>
<dbReference type="PANTHER" id="PTHR33710">
    <property type="entry name" value="BNAC02G09200D PROTEIN"/>
    <property type="match status" value="1"/>
</dbReference>
<keyword evidence="2" id="KW-0808">Transferase</keyword>
<sequence length="330" mass="38326">MQENGIGNDNEHSIHGEENIHSSDPFNIYELLQKKKDKIHQTKESDPTHPPGFTPELGNNNKEEGLGHKAKKWWIKELYSMHKINFVALQETKMESIDLFSIKMLWGNLAFDHVISFLPLWGYLCSLIDRWDGETLVLGDFNEVRTEQERFGSTFNIQGDNTFNNFVSLAGLVDLPLGGYSYTWAHKSASKTSKLDRFLISKDLLYLFPHLLGLCLDRHLSDHRPIIMFELKLDYCPIPFCMFHYWFKMKGFDKLVEDTWNSMNVMDSNGLIRMKKKLQLLKNAIKSWVKKKKNSMNEAIFSIKCKLTEMDKLLDRGEGDDKIHIQCASL</sequence>
<keyword evidence="2" id="KW-0695">RNA-directed DNA polymerase</keyword>
<feature type="region of interest" description="Disordered" evidence="1">
    <location>
        <begin position="1"/>
        <end position="21"/>
    </location>
</feature>
<dbReference type="Proteomes" id="UP001151760">
    <property type="component" value="Unassembled WGS sequence"/>
</dbReference>
<comment type="caution">
    <text evidence="2">The sequence shown here is derived from an EMBL/GenBank/DDBJ whole genome shotgun (WGS) entry which is preliminary data.</text>
</comment>
<dbReference type="PANTHER" id="PTHR33710:SF64">
    <property type="entry name" value="ENDONUCLEASE_EXONUCLEASE_PHOSPHATASE DOMAIN-CONTAINING PROTEIN"/>
    <property type="match status" value="1"/>
</dbReference>
<feature type="region of interest" description="Disordered" evidence="1">
    <location>
        <begin position="39"/>
        <end position="64"/>
    </location>
</feature>
<protein>
    <submittedName>
        <fullName evidence="2">RNA-directed DNA polymerase, eukaryota</fullName>
    </submittedName>
</protein>
<accession>A0ABQ5EFS3</accession>
<dbReference type="Gene3D" id="3.60.10.10">
    <property type="entry name" value="Endonuclease/exonuclease/phosphatase"/>
    <property type="match status" value="1"/>
</dbReference>
<keyword evidence="3" id="KW-1185">Reference proteome</keyword>
<organism evidence="2 3">
    <name type="scientific">Tanacetum coccineum</name>
    <dbReference type="NCBI Taxonomy" id="301880"/>
    <lineage>
        <taxon>Eukaryota</taxon>
        <taxon>Viridiplantae</taxon>
        <taxon>Streptophyta</taxon>
        <taxon>Embryophyta</taxon>
        <taxon>Tracheophyta</taxon>
        <taxon>Spermatophyta</taxon>
        <taxon>Magnoliopsida</taxon>
        <taxon>eudicotyledons</taxon>
        <taxon>Gunneridae</taxon>
        <taxon>Pentapetalae</taxon>
        <taxon>asterids</taxon>
        <taxon>campanulids</taxon>
        <taxon>Asterales</taxon>
        <taxon>Asteraceae</taxon>
        <taxon>Asteroideae</taxon>
        <taxon>Anthemideae</taxon>
        <taxon>Anthemidinae</taxon>
        <taxon>Tanacetum</taxon>
    </lineage>
</organism>
<evidence type="ECO:0000256" key="1">
    <source>
        <dbReference type="SAM" id="MobiDB-lite"/>
    </source>
</evidence>
<proteinExistence type="predicted"/>
<evidence type="ECO:0000313" key="2">
    <source>
        <dbReference type="EMBL" id="GJT49753.1"/>
    </source>
</evidence>
<keyword evidence="2" id="KW-0548">Nucleotidyltransferase</keyword>
<gene>
    <name evidence="2" type="ORF">Tco_0975910</name>
</gene>
<dbReference type="EMBL" id="BQNB010016263">
    <property type="protein sequence ID" value="GJT49753.1"/>
    <property type="molecule type" value="Genomic_DNA"/>
</dbReference>
<dbReference type="GO" id="GO:0003964">
    <property type="term" value="F:RNA-directed DNA polymerase activity"/>
    <property type="evidence" value="ECO:0007669"/>
    <property type="project" value="UniProtKB-KW"/>
</dbReference>
<dbReference type="InterPro" id="IPR036691">
    <property type="entry name" value="Endo/exonu/phosph_ase_sf"/>
</dbReference>
<dbReference type="SUPFAM" id="SSF56219">
    <property type="entry name" value="DNase I-like"/>
    <property type="match status" value="1"/>
</dbReference>
<reference evidence="2" key="2">
    <citation type="submission" date="2022-01" db="EMBL/GenBank/DDBJ databases">
        <authorList>
            <person name="Yamashiro T."/>
            <person name="Shiraishi A."/>
            <person name="Satake H."/>
            <person name="Nakayama K."/>
        </authorList>
    </citation>
    <scope>NUCLEOTIDE SEQUENCE</scope>
</reference>
<feature type="compositionally biased region" description="Basic and acidic residues" evidence="1">
    <location>
        <begin position="9"/>
        <end position="21"/>
    </location>
</feature>
<name>A0ABQ5EFS3_9ASTR</name>
<evidence type="ECO:0000313" key="3">
    <source>
        <dbReference type="Proteomes" id="UP001151760"/>
    </source>
</evidence>